<organism evidence="1 2">
    <name type="scientific">Pseudomonas graminis</name>
    <dbReference type="NCBI Taxonomy" id="158627"/>
    <lineage>
        <taxon>Bacteria</taxon>
        <taxon>Pseudomonadati</taxon>
        <taxon>Pseudomonadota</taxon>
        <taxon>Gammaproteobacteria</taxon>
        <taxon>Pseudomonadales</taxon>
        <taxon>Pseudomonadaceae</taxon>
        <taxon>Pseudomonas</taxon>
    </lineage>
</organism>
<dbReference type="SUPFAM" id="SSF48498">
    <property type="entry name" value="Tetracyclin repressor-like, C-terminal domain"/>
    <property type="match status" value="1"/>
</dbReference>
<evidence type="ECO:0000313" key="2">
    <source>
        <dbReference type="Proteomes" id="UP000501989"/>
    </source>
</evidence>
<evidence type="ECO:0000313" key="1">
    <source>
        <dbReference type="EMBL" id="QKF52596.1"/>
    </source>
</evidence>
<accession>A0A6M8ML33</accession>
<dbReference type="KEGG" id="pgg:FX982_03585"/>
<proteinExistence type="predicted"/>
<sequence length="85" mass="9323">MPTSGIQPWAWPAATIACQVWTLGRSFIRACQASSAVQCERRALAIYTAVAGAQLIARTRSDIQLFDALIQDYRDAGLIPTVSRR</sequence>
<protein>
    <submittedName>
        <fullName evidence="1">Uncharacterized protein</fullName>
    </submittedName>
</protein>
<gene>
    <name evidence="1" type="ORF">FX982_03585</name>
</gene>
<dbReference type="Proteomes" id="UP000501989">
    <property type="component" value="Chromosome"/>
</dbReference>
<name>A0A6M8ML33_9PSED</name>
<reference evidence="2" key="1">
    <citation type="submission" date="2019-12" db="EMBL/GenBank/DDBJ databases">
        <title>Endophytic bacteria associated with Panax ginseng seedlings.</title>
        <authorList>
            <person name="Park J.M."/>
            <person name="Shin R."/>
            <person name="Jo S.H."/>
        </authorList>
    </citation>
    <scope>NUCLEOTIDE SEQUENCE [LARGE SCALE GENOMIC DNA]</scope>
    <source>
        <strain evidence="2">PgKB30</strain>
    </source>
</reference>
<dbReference type="InterPro" id="IPR036271">
    <property type="entry name" value="Tet_transcr_reg_TetR-rel_C_sf"/>
</dbReference>
<keyword evidence="2" id="KW-1185">Reference proteome</keyword>
<dbReference type="EMBL" id="CP053746">
    <property type="protein sequence ID" value="QKF52596.1"/>
    <property type="molecule type" value="Genomic_DNA"/>
</dbReference>
<dbReference type="AlphaFoldDB" id="A0A6M8ML33"/>